<evidence type="ECO:0000313" key="1">
    <source>
        <dbReference type="EMBL" id="ACB40176.1"/>
    </source>
</evidence>
<gene>
    <name evidence="1" type="ordered locus">Tneu_1249</name>
</gene>
<protein>
    <submittedName>
        <fullName evidence="1">Uncharacterized protein</fullName>
    </submittedName>
</protein>
<dbReference type="HOGENOM" id="CLU_1709206_0_0_2"/>
<dbReference type="KEGG" id="tne:Tneu_1249"/>
<evidence type="ECO:0000313" key="2">
    <source>
        <dbReference type="Proteomes" id="UP000001694"/>
    </source>
</evidence>
<dbReference type="RefSeq" id="WP_012350595.1">
    <property type="nucleotide sequence ID" value="NC_010525.1"/>
</dbReference>
<organism evidence="1 2">
    <name type="scientific">Pyrobaculum neutrophilum (strain DSM 2338 / JCM 9278 / NBRC 100436 / V24Sta)</name>
    <name type="common">Thermoproteus neutrophilus</name>
    <dbReference type="NCBI Taxonomy" id="444157"/>
    <lineage>
        <taxon>Archaea</taxon>
        <taxon>Thermoproteota</taxon>
        <taxon>Thermoprotei</taxon>
        <taxon>Thermoproteales</taxon>
        <taxon>Thermoproteaceae</taxon>
        <taxon>Pyrobaculum</taxon>
    </lineage>
</organism>
<sequence>MERYLRKYGDAALIGDLLKLADSHGDSRNRFYEEVVGQLSRVVDMAESYIREESARLSHTLERLIGRVPEFRQLGLGDVEERLAALSRESEVVIEKLRARLEEIRGGKTAYLTLDELFDLIKELDELWDITRRFVQFYSQIYSDLAPLFLITT</sequence>
<reference evidence="1" key="1">
    <citation type="submission" date="2008-03" db="EMBL/GenBank/DDBJ databases">
        <title>Complete sequence of Thermoproteus neutrophilus V24Sta.</title>
        <authorList>
            <consortium name="US DOE Joint Genome Institute"/>
            <person name="Copeland A."/>
            <person name="Lucas S."/>
            <person name="Lapidus A."/>
            <person name="Glavina del Rio T."/>
            <person name="Dalin E."/>
            <person name="Tice H."/>
            <person name="Bruce D."/>
            <person name="Goodwin L."/>
            <person name="Pitluck S."/>
            <person name="Sims D."/>
            <person name="Brettin T."/>
            <person name="Detter J.C."/>
            <person name="Han C."/>
            <person name="Kuske C.R."/>
            <person name="Schmutz J."/>
            <person name="Larimer F."/>
            <person name="Land M."/>
            <person name="Hauser L."/>
            <person name="Kyrpides N."/>
            <person name="Mikhailova N."/>
            <person name="Biddle J.F."/>
            <person name="Zhang Z."/>
            <person name="Fitz-Gibbon S.T."/>
            <person name="Lowe T.M."/>
            <person name="Saltikov C."/>
            <person name="House C.H."/>
            <person name="Richardson P."/>
        </authorList>
    </citation>
    <scope>NUCLEOTIDE SEQUENCE [LARGE SCALE GENOMIC DNA]</scope>
    <source>
        <strain evidence="1">V24Sta</strain>
    </source>
</reference>
<name>B1Y8U7_PYRNV</name>
<dbReference type="STRING" id="444157.Tneu_1249"/>
<dbReference type="EMBL" id="CP001014">
    <property type="protein sequence ID" value="ACB40176.1"/>
    <property type="molecule type" value="Genomic_DNA"/>
</dbReference>
<dbReference type="AlphaFoldDB" id="B1Y8U7"/>
<proteinExistence type="predicted"/>
<dbReference type="GeneID" id="6166144"/>
<accession>B1Y8U7</accession>
<dbReference type="eggNOG" id="arCOG08360">
    <property type="taxonomic scope" value="Archaea"/>
</dbReference>
<keyword evidence="2" id="KW-1185">Reference proteome</keyword>
<dbReference type="OrthoDB" id="28840at2157"/>
<dbReference type="Proteomes" id="UP000001694">
    <property type="component" value="Chromosome"/>
</dbReference>